<evidence type="ECO:0000313" key="1">
    <source>
        <dbReference type="EMBL" id="NHZ81815.1"/>
    </source>
</evidence>
<accession>A0ABX0NHQ4</accession>
<evidence type="ECO:0000313" key="2">
    <source>
        <dbReference type="Proteomes" id="UP000621455"/>
    </source>
</evidence>
<dbReference type="EMBL" id="WHJG01000025">
    <property type="protein sequence ID" value="NHZ81815.1"/>
    <property type="molecule type" value="Genomic_DNA"/>
</dbReference>
<dbReference type="RefSeq" id="WP_167089233.1">
    <property type="nucleotide sequence ID" value="NZ_WHJG01000025.1"/>
</dbReference>
<comment type="caution">
    <text evidence="1">The sequence shown here is derived from an EMBL/GenBank/DDBJ whole genome shotgun (WGS) entry which is preliminary data.</text>
</comment>
<proteinExistence type="predicted"/>
<protein>
    <submittedName>
        <fullName evidence="1">Uncharacterized protein</fullName>
    </submittedName>
</protein>
<gene>
    <name evidence="1" type="ORF">F2P44_21415</name>
</gene>
<organism evidence="1 2">
    <name type="scientific">Massilia frigida</name>
    <dbReference type="NCBI Taxonomy" id="2609281"/>
    <lineage>
        <taxon>Bacteria</taxon>
        <taxon>Pseudomonadati</taxon>
        <taxon>Pseudomonadota</taxon>
        <taxon>Betaproteobacteria</taxon>
        <taxon>Burkholderiales</taxon>
        <taxon>Oxalobacteraceae</taxon>
        <taxon>Telluria group</taxon>
        <taxon>Massilia</taxon>
    </lineage>
</organism>
<sequence length="79" mass="8523">MTDTGIPASPARYRDDDIDAGPLILEMHRIDGPDKSPMQMVSGDLLAYYRRCEVELVTIKAASQGGAGEPDILDACTVK</sequence>
<dbReference type="Proteomes" id="UP000621455">
    <property type="component" value="Unassembled WGS sequence"/>
</dbReference>
<reference evidence="1 2" key="1">
    <citation type="submission" date="2019-10" db="EMBL/GenBank/DDBJ databases">
        <title>Taxonomy of Antarctic Massilia spp.: description of Massilia rubra sp. nov., Massilia aquatica sp. nov., Massilia mucilaginosa sp. nov., Massilia frigida sp. nov. isolated from streams, lakes and regoliths.</title>
        <authorList>
            <person name="Holochova P."/>
            <person name="Sedlacek I."/>
            <person name="Kralova S."/>
            <person name="Maslanova I."/>
            <person name="Busse H.-J."/>
            <person name="Stankova E."/>
            <person name="Vrbovska V."/>
            <person name="Kovarovic V."/>
            <person name="Bartak M."/>
            <person name="Svec P."/>
            <person name="Pantucek R."/>
        </authorList>
    </citation>
    <scope>NUCLEOTIDE SEQUENCE [LARGE SCALE GENOMIC DNA]</scope>
    <source>
        <strain evidence="1 2">CCM 8695</strain>
    </source>
</reference>
<name>A0ABX0NHQ4_9BURK</name>
<keyword evidence="2" id="KW-1185">Reference proteome</keyword>